<evidence type="ECO:0000313" key="3">
    <source>
        <dbReference type="Proteomes" id="UP000579531"/>
    </source>
</evidence>
<dbReference type="RefSeq" id="WP_184854650.1">
    <property type="nucleotide sequence ID" value="NZ_BAABFE010000021.1"/>
</dbReference>
<dbReference type="InterPro" id="IPR009492">
    <property type="entry name" value="TniQ"/>
</dbReference>
<organism evidence="2 3">
    <name type="scientific">Streptomyces collinus</name>
    <dbReference type="NCBI Taxonomy" id="42684"/>
    <lineage>
        <taxon>Bacteria</taxon>
        <taxon>Bacillati</taxon>
        <taxon>Actinomycetota</taxon>
        <taxon>Actinomycetes</taxon>
        <taxon>Kitasatosporales</taxon>
        <taxon>Streptomycetaceae</taxon>
        <taxon>Streptomyces</taxon>
    </lineage>
</organism>
<dbReference type="GeneID" id="93835852"/>
<dbReference type="Proteomes" id="UP000579531">
    <property type="component" value="Unassembled WGS sequence"/>
</dbReference>
<keyword evidence="3" id="KW-1185">Reference proteome</keyword>
<sequence>MGIEEPVAPLPRRVVMVRGETVASYLWRLAECNGMRFEELARHIGAPRTVKRADPRFEEVRLGPVARQRLALVSGRSVEQVVQALVSLVDCRIGARARRQVEIESWPEGRLPVRACALCAVGLGERPVWRVSGEQWAVCVRHGRWTATAQGEVQVGLERLPEAVDAHVRRVRLERRMGPYARALMADAQQVAVYWWQCRQMAWRGVWRRRQEILGVDRSALWAVPLVVYPEAVVVAEAMAVRERQRAVGRSFAGGPAGWSTGRWTAWVGERLGMGREMADGGHRALEAWLMAHRNTVPVVTRLARQEERAVPRSVPLPLLEPHRVVPDYGGWEEVSCLPWRLGAPMTSTLWQHGG</sequence>
<protein>
    <recommendedName>
        <fullName evidence="1">TniQ domain-containing protein</fullName>
    </recommendedName>
</protein>
<proteinExistence type="predicted"/>
<dbReference type="EMBL" id="JACHLX010000002">
    <property type="protein sequence ID" value="MBB5816877.1"/>
    <property type="molecule type" value="Genomic_DNA"/>
</dbReference>
<evidence type="ECO:0000313" key="2">
    <source>
        <dbReference type="EMBL" id="MBB5816877.1"/>
    </source>
</evidence>
<name>A0AA89Q9K5_STRCU</name>
<accession>A0AA89Q9K5</accession>
<reference evidence="2 3" key="1">
    <citation type="submission" date="2020-08" db="EMBL/GenBank/DDBJ databases">
        <title>Sequencing the genomes of 1000 actinobacteria strains.</title>
        <authorList>
            <person name="Klenk H.-P."/>
        </authorList>
    </citation>
    <scope>NUCLEOTIDE SEQUENCE [LARGE SCALE GENOMIC DNA]</scope>
    <source>
        <strain evidence="2 3">DSM 40129</strain>
    </source>
</reference>
<comment type="caution">
    <text evidence="2">The sequence shown here is derived from an EMBL/GenBank/DDBJ whole genome shotgun (WGS) entry which is preliminary data.</text>
</comment>
<dbReference type="Pfam" id="PF06527">
    <property type="entry name" value="TniQ"/>
    <property type="match status" value="1"/>
</dbReference>
<evidence type="ECO:0000259" key="1">
    <source>
        <dbReference type="Pfam" id="PF06527"/>
    </source>
</evidence>
<gene>
    <name evidence="2" type="ORF">HNR72_007999</name>
</gene>
<dbReference type="AlphaFoldDB" id="A0AA89Q9K5"/>
<feature type="domain" description="TniQ" evidence="1">
    <location>
        <begin position="11"/>
        <end position="143"/>
    </location>
</feature>